<dbReference type="EMBL" id="CP017258">
    <property type="protein sequence ID" value="AQW88080.1"/>
    <property type="molecule type" value="Genomic_DNA"/>
</dbReference>
<protein>
    <submittedName>
        <fullName evidence="1">Putative membrane protein</fullName>
    </submittedName>
</protein>
<gene>
    <name evidence="1" type="ORF">CPIN18021_1286</name>
</gene>
<dbReference type="AlphaFoldDB" id="A0A1S6U8Q3"/>
<organism evidence="1 2">
    <name type="scientific">Campylobacter pinnipediorum subsp. caledonicus</name>
    <dbReference type="NCBI Taxonomy" id="1874362"/>
    <lineage>
        <taxon>Bacteria</taxon>
        <taxon>Pseudomonadati</taxon>
        <taxon>Campylobacterota</taxon>
        <taxon>Epsilonproteobacteria</taxon>
        <taxon>Campylobacterales</taxon>
        <taxon>Campylobacteraceae</taxon>
        <taxon>Campylobacter</taxon>
    </lineage>
</organism>
<reference evidence="2" key="1">
    <citation type="submission" date="2016-09" db="EMBL/GenBank/DDBJ databases">
        <title>Comparative genomics of the Campylobacter concisus group.</title>
        <authorList>
            <person name="Miller W.G."/>
            <person name="Yee E."/>
            <person name="Chapman M.H."/>
            <person name="Huynh S."/>
            <person name="Bono J.L."/>
            <person name="On S.L.W."/>
            <person name="StLeger J."/>
            <person name="Foster G."/>
            <person name="Parker C.T."/>
        </authorList>
    </citation>
    <scope>NUCLEOTIDE SEQUENCE [LARGE SCALE GENOMIC DNA]</scope>
    <source>
        <strain evidence="2">RM18021</strain>
    </source>
</reference>
<sequence>MQDLLIQGFDILTKTPYGYLIIGCFLIFFQAFILENISFVGFAALVVSGVMFFYDISFILQIIILAVVAILTMIVSKKLTKNKKNNDLVDLAKDLKLNTQYGHIKNQMLYARGMLFKINNINSNELNENEKVKIINLNNDNSVDIEKLTI</sequence>
<dbReference type="Proteomes" id="UP000190868">
    <property type="component" value="Chromosome"/>
</dbReference>
<keyword evidence="2" id="KW-1185">Reference proteome</keyword>
<evidence type="ECO:0000313" key="2">
    <source>
        <dbReference type="Proteomes" id="UP000190868"/>
    </source>
</evidence>
<evidence type="ECO:0000313" key="1">
    <source>
        <dbReference type="EMBL" id="AQW88080.1"/>
    </source>
</evidence>
<name>A0A1S6U8Q3_9BACT</name>
<accession>A0A1S6U8Q3</accession>
<proteinExistence type="predicted"/>
<dbReference type="RefSeq" id="WP_078424672.1">
    <property type="nucleotide sequence ID" value="NZ_CP017258.1"/>
</dbReference>